<feature type="domain" description="UspA" evidence="2">
    <location>
        <begin position="135"/>
        <end position="270"/>
    </location>
</feature>
<evidence type="ECO:0000256" key="1">
    <source>
        <dbReference type="ARBA" id="ARBA00008791"/>
    </source>
</evidence>
<dbReference type="PANTHER" id="PTHR46268:SF6">
    <property type="entry name" value="UNIVERSAL STRESS PROTEIN UP12"/>
    <property type="match status" value="1"/>
</dbReference>
<sequence>MERIVLGYDGSAAAVAALKWTAERRGRSRAKVDVVNVISPMTRDRSLGIEQLADAETYLRERAPGMPVELHRLEGAMPDTLGGFARGVDLIVVGIDPGHLIRAAFAGLVPLELAMESTVPVCMVPAGWVETGGPVTVGVANDASSDSAVAFAARQARLMSTSVRLAHAWLMPTPAHYGSTALALAPDHELERHRVVLDDAMENLIEGHPSLAVDGELVRDSRAAALLKFAKTSSMLVIGTHHHGPLTGALLGSVAQEVLWRADCPVCVVPSDSRRAVLQ</sequence>
<dbReference type="PRINTS" id="PR01438">
    <property type="entry name" value="UNVRSLSTRESS"/>
</dbReference>
<feature type="domain" description="UspA" evidence="2">
    <location>
        <begin position="2"/>
        <end position="125"/>
    </location>
</feature>
<evidence type="ECO:0000259" key="2">
    <source>
        <dbReference type="Pfam" id="PF00582"/>
    </source>
</evidence>
<dbReference type="PANTHER" id="PTHR46268">
    <property type="entry name" value="STRESS RESPONSE PROTEIN NHAX"/>
    <property type="match status" value="1"/>
</dbReference>
<protein>
    <submittedName>
        <fullName evidence="3">Universal stress protein</fullName>
    </submittedName>
</protein>
<evidence type="ECO:0000313" key="4">
    <source>
        <dbReference type="Proteomes" id="UP001610861"/>
    </source>
</evidence>
<dbReference type="InterPro" id="IPR014729">
    <property type="entry name" value="Rossmann-like_a/b/a_fold"/>
</dbReference>
<dbReference type="Gene3D" id="3.40.50.620">
    <property type="entry name" value="HUPs"/>
    <property type="match status" value="2"/>
</dbReference>
<evidence type="ECO:0000313" key="3">
    <source>
        <dbReference type="EMBL" id="MFH8250178.1"/>
    </source>
</evidence>
<organism evidence="3 4">
    <name type="scientific">Microbacterium alkaliflavum</name>
    <dbReference type="NCBI Taxonomy" id="3248839"/>
    <lineage>
        <taxon>Bacteria</taxon>
        <taxon>Bacillati</taxon>
        <taxon>Actinomycetota</taxon>
        <taxon>Actinomycetes</taxon>
        <taxon>Micrococcales</taxon>
        <taxon>Microbacteriaceae</taxon>
        <taxon>Microbacterium</taxon>
    </lineage>
</organism>
<dbReference type="Pfam" id="PF00582">
    <property type="entry name" value="Usp"/>
    <property type="match status" value="2"/>
</dbReference>
<dbReference type="CDD" id="cd00293">
    <property type="entry name" value="USP-like"/>
    <property type="match status" value="1"/>
</dbReference>
<comment type="caution">
    <text evidence="3">The sequence shown here is derived from an EMBL/GenBank/DDBJ whole genome shotgun (WGS) entry which is preliminary data.</text>
</comment>
<dbReference type="InterPro" id="IPR006016">
    <property type="entry name" value="UspA"/>
</dbReference>
<dbReference type="Proteomes" id="UP001610861">
    <property type="component" value="Unassembled WGS sequence"/>
</dbReference>
<proteinExistence type="inferred from homology"/>
<comment type="similarity">
    <text evidence="1">Belongs to the universal stress protein A family.</text>
</comment>
<reference evidence="3 4" key="1">
    <citation type="submission" date="2024-09" db="EMBL/GenBank/DDBJ databases">
        <authorList>
            <person name="Pan X."/>
        </authorList>
    </citation>
    <scope>NUCLEOTIDE SEQUENCE [LARGE SCALE GENOMIC DNA]</scope>
    <source>
        <strain evidence="3 4">B2969</strain>
    </source>
</reference>
<dbReference type="InterPro" id="IPR006015">
    <property type="entry name" value="Universal_stress_UspA"/>
</dbReference>
<keyword evidence="4" id="KW-1185">Reference proteome</keyword>
<accession>A0ABW7Q5R2</accession>
<dbReference type="SUPFAM" id="SSF52402">
    <property type="entry name" value="Adenine nucleotide alpha hydrolases-like"/>
    <property type="match status" value="2"/>
</dbReference>
<dbReference type="RefSeq" id="WP_396640111.1">
    <property type="nucleotide sequence ID" value="NZ_JBIQWL010000002.1"/>
</dbReference>
<name>A0ABW7Q5R2_9MICO</name>
<dbReference type="EMBL" id="JBIQWL010000002">
    <property type="protein sequence ID" value="MFH8250178.1"/>
    <property type="molecule type" value="Genomic_DNA"/>
</dbReference>
<gene>
    <name evidence="3" type="ORF">ACH3VR_07425</name>
</gene>